<name>A0A024K660_9MYCO</name>
<dbReference type="AlphaFoldDB" id="A0A024K660"/>
<accession>A0A024K660</accession>
<dbReference type="HOGENOM" id="CLU_2494629_0_0_11"/>
<reference evidence="1" key="2">
    <citation type="submission" date="2014-04" db="EMBL/GenBank/DDBJ databases">
        <authorList>
            <person name="Urmite Genomes U."/>
        </authorList>
    </citation>
    <scope>NUCLEOTIDE SEQUENCE</scope>
    <source>
        <strain evidence="1">DSM 44626</strain>
    </source>
</reference>
<organism evidence="1">
    <name type="scientific">Mycobacterium triplex</name>
    <dbReference type="NCBI Taxonomy" id="47839"/>
    <lineage>
        <taxon>Bacteria</taxon>
        <taxon>Bacillati</taxon>
        <taxon>Actinomycetota</taxon>
        <taxon>Actinomycetes</taxon>
        <taxon>Mycobacteriales</taxon>
        <taxon>Mycobacteriaceae</taxon>
        <taxon>Mycobacterium</taxon>
        <taxon>Mycobacterium simiae complex</taxon>
    </lineage>
</organism>
<proteinExistence type="predicted"/>
<dbReference type="EMBL" id="HG964447">
    <property type="protein sequence ID" value="CDO91299.1"/>
    <property type="molecule type" value="Genomic_DNA"/>
</dbReference>
<protein>
    <submittedName>
        <fullName evidence="1">Ferric uptake regulator</fullName>
    </submittedName>
</protein>
<dbReference type="Proteomes" id="UP000028880">
    <property type="component" value="Unassembled WGS sequence"/>
</dbReference>
<gene>
    <name evidence="1" type="ORF">BN973_05706</name>
</gene>
<evidence type="ECO:0000313" key="1">
    <source>
        <dbReference type="EMBL" id="CDO91299.1"/>
    </source>
</evidence>
<dbReference type="InterPro" id="IPR036390">
    <property type="entry name" value="WH_DNA-bd_sf"/>
</dbReference>
<sequence length="86" mass="9306">MPSLPPEAVRQGLLAALTKAAGPMTTAELRRGLSTSFGADVVHKRIYHNLEILEKRGQVIRAGTVGRHTTWRLSMANTVIARGLTS</sequence>
<reference evidence="1" key="1">
    <citation type="journal article" date="2014" name="Genome Announc.">
        <title>Draft Genome Sequence of Mycobacterium triplex DSM 44626.</title>
        <authorList>
            <person name="Sassi M."/>
            <person name="Croce O."/>
            <person name="Robert C."/>
            <person name="Raoult D."/>
            <person name="Drancourt M."/>
        </authorList>
    </citation>
    <scope>NUCLEOTIDE SEQUENCE [LARGE SCALE GENOMIC DNA]</scope>
    <source>
        <strain evidence="1">DSM 44626</strain>
    </source>
</reference>
<dbReference type="SUPFAM" id="SSF46785">
    <property type="entry name" value="Winged helix' DNA-binding domain"/>
    <property type="match status" value="1"/>
</dbReference>